<dbReference type="SMART" id="SM00354">
    <property type="entry name" value="HTH_LACI"/>
    <property type="match status" value="1"/>
</dbReference>
<keyword evidence="1" id="KW-0805">Transcription regulation</keyword>
<evidence type="ECO:0000259" key="4">
    <source>
        <dbReference type="PROSITE" id="PS50932"/>
    </source>
</evidence>
<dbReference type="AlphaFoldDB" id="A0A2C9D559"/>
<feature type="domain" description="HTH lacI-type" evidence="4">
    <location>
        <begin position="5"/>
        <end position="59"/>
    </location>
</feature>
<dbReference type="InterPro" id="IPR028082">
    <property type="entry name" value="Peripla_BP_I"/>
</dbReference>
<dbReference type="SUPFAM" id="SSF47413">
    <property type="entry name" value="lambda repressor-like DNA-binding domains"/>
    <property type="match status" value="1"/>
</dbReference>
<dbReference type="Proteomes" id="UP000223606">
    <property type="component" value="Chromosome 1"/>
</dbReference>
<evidence type="ECO:0000256" key="1">
    <source>
        <dbReference type="ARBA" id="ARBA00023015"/>
    </source>
</evidence>
<gene>
    <name evidence="5" type="primary">cytR_1</name>
    <name evidence="5" type="ORF">HDIA_1737</name>
</gene>
<dbReference type="OrthoDB" id="7946617at2"/>
<dbReference type="GO" id="GO:0003700">
    <property type="term" value="F:DNA-binding transcription factor activity"/>
    <property type="evidence" value="ECO:0007669"/>
    <property type="project" value="TreeGrafter"/>
</dbReference>
<sequence>MTQKPNIRDVAKLAGVSTATVSRTLAQPAMVKEETRRRVMSAVEAMGFVPNSSARVLRTQTSKTVILLVRDISNPFYLDIYKGVEEAAFEAGYKVLMGDARDDDVRIEHYIDTVRERHADGMILMIGHLPEKLITGAAKLPPIVVALEAIENLELPTVRVDNVAAARKAVRHLVDLGHRRIAHITGPLDEYLGKARLEGYRRALEEAGIAFDPDLVLAGDFSLVVGHNQTERLLDRRIPFTAIFAASDQMAIGAVTALRSRSLTIPDNVSVVGFDDTLMASMIDPALTTIHQPRREIGRAAMGLMIERLTKAGTPADRCFPTELVVRGSTGPCAATVSP</sequence>
<dbReference type="PANTHER" id="PTHR30146">
    <property type="entry name" value="LACI-RELATED TRANSCRIPTIONAL REPRESSOR"/>
    <property type="match status" value="1"/>
</dbReference>
<name>A0A2C9D559_9HYPH</name>
<dbReference type="InterPro" id="IPR000843">
    <property type="entry name" value="HTH_LacI"/>
</dbReference>
<evidence type="ECO:0000313" key="6">
    <source>
        <dbReference type="Proteomes" id="UP000223606"/>
    </source>
</evidence>
<keyword evidence="3" id="KW-0804">Transcription</keyword>
<dbReference type="KEGG" id="hdi:HDIA_1737"/>
<organism evidence="5 6">
    <name type="scientific">Hartmannibacter diazotrophicus</name>
    <dbReference type="NCBI Taxonomy" id="1482074"/>
    <lineage>
        <taxon>Bacteria</taxon>
        <taxon>Pseudomonadati</taxon>
        <taxon>Pseudomonadota</taxon>
        <taxon>Alphaproteobacteria</taxon>
        <taxon>Hyphomicrobiales</taxon>
        <taxon>Pleomorphomonadaceae</taxon>
        <taxon>Hartmannibacter</taxon>
    </lineage>
</organism>
<dbReference type="PROSITE" id="PS50932">
    <property type="entry name" value="HTH_LACI_2"/>
    <property type="match status" value="1"/>
</dbReference>
<dbReference type="PANTHER" id="PTHR30146:SF109">
    <property type="entry name" value="HTH-TYPE TRANSCRIPTIONAL REGULATOR GALS"/>
    <property type="match status" value="1"/>
</dbReference>
<evidence type="ECO:0000313" key="5">
    <source>
        <dbReference type="EMBL" id="SON55278.1"/>
    </source>
</evidence>
<evidence type="ECO:0000256" key="3">
    <source>
        <dbReference type="ARBA" id="ARBA00023163"/>
    </source>
</evidence>
<dbReference type="InterPro" id="IPR010982">
    <property type="entry name" value="Lambda_DNA-bd_dom_sf"/>
</dbReference>
<dbReference type="EMBL" id="LT960614">
    <property type="protein sequence ID" value="SON55278.1"/>
    <property type="molecule type" value="Genomic_DNA"/>
</dbReference>
<accession>A0A2C9D559</accession>
<dbReference type="SUPFAM" id="SSF53822">
    <property type="entry name" value="Periplasmic binding protein-like I"/>
    <property type="match status" value="1"/>
</dbReference>
<dbReference type="Pfam" id="PF00356">
    <property type="entry name" value="LacI"/>
    <property type="match status" value="1"/>
</dbReference>
<keyword evidence="2" id="KW-0238">DNA-binding</keyword>
<dbReference type="Gene3D" id="3.40.50.2300">
    <property type="match status" value="2"/>
</dbReference>
<keyword evidence="6" id="KW-1185">Reference proteome</keyword>
<dbReference type="Gene3D" id="1.10.260.40">
    <property type="entry name" value="lambda repressor-like DNA-binding domains"/>
    <property type="match status" value="1"/>
</dbReference>
<proteinExistence type="predicted"/>
<reference evidence="6" key="1">
    <citation type="submission" date="2017-09" db="EMBL/GenBank/DDBJ databases">
        <title>Genome sequence of Nannocystis excedens DSM 71.</title>
        <authorList>
            <person name="Blom J."/>
        </authorList>
    </citation>
    <scope>NUCLEOTIDE SEQUENCE [LARGE SCALE GENOMIC DNA]</scope>
    <source>
        <strain evidence="6">type strain: E19</strain>
    </source>
</reference>
<dbReference type="GO" id="GO:0000976">
    <property type="term" value="F:transcription cis-regulatory region binding"/>
    <property type="evidence" value="ECO:0007669"/>
    <property type="project" value="TreeGrafter"/>
</dbReference>
<evidence type="ECO:0000256" key="2">
    <source>
        <dbReference type="ARBA" id="ARBA00023125"/>
    </source>
</evidence>
<dbReference type="CDD" id="cd06284">
    <property type="entry name" value="PBP1_LacI-like"/>
    <property type="match status" value="1"/>
</dbReference>
<dbReference type="Pfam" id="PF13377">
    <property type="entry name" value="Peripla_BP_3"/>
    <property type="match status" value="1"/>
</dbReference>
<dbReference type="InterPro" id="IPR046335">
    <property type="entry name" value="LacI/GalR-like_sensor"/>
</dbReference>
<protein>
    <submittedName>
        <fullName evidence="5">HTH-type transcriptional repressor CytR</fullName>
    </submittedName>
</protein>
<dbReference type="CDD" id="cd01392">
    <property type="entry name" value="HTH_LacI"/>
    <property type="match status" value="1"/>
</dbReference>